<keyword evidence="1" id="KW-1133">Transmembrane helix</keyword>
<reference evidence="2" key="1">
    <citation type="journal article" date="2020" name="Nature">
        <title>Giant virus diversity and host interactions through global metagenomics.</title>
        <authorList>
            <person name="Schulz F."/>
            <person name="Roux S."/>
            <person name="Paez-Espino D."/>
            <person name="Jungbluth S."/>
            <person name="Walsh D.A."/>
            <person name="Denef V.J."/>
            <person name="McMahon K.D."/>
            <person name="Konstantinidis K.T."/>
            <person name="Eloe-Fadrosh E.A."/>
            <person name="Kyrpides N.C."/>
            <person name="Woyke T."/>
        </authorList>
    </citation>
    <scope>NUCLEOTIDE SEQUENCE</scope>
    <source>
        <strain evidence="2">GVMAG-S-1101171-110</strain>
    </source>
</reference>
<name>A0A6C0K5V5_9ZZZZ</name>
<sequence>MLGLSNSTLFVFMVGLMAIVVLHAGIVRIHEGFKAGEAGIRCGVDLPTCAGGTQCLNGFCQRMDIPHLQENQLPVL</sequence>
<accession>A0A6C0K5V5</accession>
<evidence type="ECO:0000256" key="1">
    <source>
        <dbReference type="SAM" id="Phobius"/>
    </source>
</evidence>
<dbReference type="EMBL" id="MN740798">
    <property type="protein sequence ID" value="QHU12180.1"/>
    <property type="molecule type" value="Genomic_DNA"/>
</dbReference>
<dbReference type="AlphaFoldDB" id="A0A6C0K5V5"/>
<evidence type="ECO:0000313" key="2">
    <source>
        <dbReference type="EMBL" id="QHU12180.1"/>
    </source>
</evidence>
<feature type="transmembrane region" description="Helical" evidence="1">
    <location>
        <begin position="6"/>
        <end position="27"/>
    </location>
</feature>
<organism evidence="2">
    <name type="scientific">viral metagenome</name>
    <dbReference type="NCBI Taxonomy" id="1070528"/>
    <lineage>
        <taxon>unclassified sequences</taxon>
        <taxon>metagenomes</taxon>
        <taxon>organismal metagenomes</taxon>
    </lineage>
</organism>
<protein>
    <submittedName>
        <fullName evidence="2">Uncharacterized protein</fullName>
    </submittedName>
</protein>
<keyword evidence="1" id="KW-0812">Transmembrane</keyword>
<keyword evidence="1" id="KW-0472">Membrane</keyword>
<proteinExistence type="predicted"/>